<reference evidence="9 10" key="1">
    <citation type="submission" date="2019-08" db="EMBL/GenBank/DDBJ databases">
        <title>Deep-cultivation of Planctomycetes and their phenomic and genomic characterization uncovers novel biology.</title>
        <authorList>
            <person name="Wiegand S."/>
            <person name="Jogler M."/>
            <person name="Boedeker C."/>
            <person name="Pinto D."/>
            <person name="Vollmers J."/>
            <person name="Rivas-Marin E."/>
            <person name="Kohn T."/>
            <person name="Peeters S.H."/>
            <person name="Heuer A."/>
            <person name="Rast P."/>
            <person name="Oberbeckmann S."/>
            <person name="Bunk B."/>
            <person name="Jeske O."/>
            <person name="Meyerdierks A."/>
            <person name="Storesund J.E."/>
            <person name="Kallscheuer N."/>
            <person name="Luecker S."/>
            <person name="Lage O.M."/>
            <person name="Pohl T."/>
            <person name="Merkel B.J."/>
            <person name="Hornburger P."/>
            <person name="Mueller R.-W."/>
            <person name="Bruemmer F."/>
            <person name="Labrenz M."/>
            <person name="Spormann A.M."/>
            <person name="Op den Camp H."/>
            <person name="Overmann J."/>
            <person name="Amann R."/>
            <person name="Jetten M.S.M."/>
            <person name="Mascher T."/>
            <person name="Medema M.H."/>
            <person name="Devos D.P."/>
            <person name="Kaster A.-K."/>
            <person name="Ovreas L."/>
            <person name="Rohde M."/>
            <person name="Galperin M.Y."/>
            <person name="Jogler C."/>
        </authorList>
    </citation>
    <scope>NUCLEOTIDE SEQUENCE [LARGE SCALE GENOMIC DNA]</scope>
    <source>
        <strain evidence="9 10">OJF2</strain>
    </source>
</reference>
<feature type="transmembrane region" description="Helical" evidence="6">
    <location>
        <begin position="388"/>
        <end position="407"/>
    </location>
</feature>
<comment type="subcellular location">
    <subcellularLocation>
        <location evidence="1">Endomembrane system</location>
        <topology evidence="1">Multi-pass membrane protein</topology>
    </subcellularLocation>
    <subcellularLocation>
        <location evidence="5">Membrane</location>
        <topology evidence="5">Multi-pass membrane protein</topology>
    </subcellularLocation>
</comment>
<keyword evidence="2 5" id="KW-0812">Transmembrane</keyword>
<feature type="transmembrane region" description="Helical" evidence="6">
    <location>
        <begin position="15"/>
        <end position="33"/>
    </location>
</feature>
<feature type="domain" description="NADH:quinone oxidoreductase/Mrp antiporter transmembrane" evidence="7">
    <location>
        <begin position="65"/>
        <end position="284"/>
    </location>
</feature>
<keyword evidence="3 6" id="KW-1133">Transmembrane helix</keyword>
<evidence type="ECO:0000256" key="3">
    <source>
        <dbReference type="ARBA" id="ARBA00022989"/>
    </source>
</evidence>
<dbReference type="InterPro" id="IPR001750">
    <property type="entry name" value="ND/Mrp_TM"/>
</dbReference>
<evidence type="ECO:0000313" key="10">
    <source>
        <dbReference type="Proteomes" id="UP000324233"/>
    </source>
</evidence>
<keyword evidence="10" id="KW-1185">Reference proteome</keyword>
<feature type="transmembrane region" description="Helical" evidence="6">
    <location>
        <begin position="317"/>
        <end position="337"/>
    </location>
</feature>
<organism evidence="9 10">
    <name type="scientific">Aquisphaera giovannonii</name>
    <dbReference type="NCBI Taxonomy" id="406548"/>
    <lineage>
        <taxon>Bacteria</taxon>
        <taxon>Pseudomonadati</taxon>
        <taxon>Planctomycetota</taxon>
        <taxon>Planctomycetia</taxon>
        <taxon>Isosphaerales</taxon>
        <taxon>Isosphaeraceae</taxon>
        <taxon>Aquisphaera</taxon>
    </lineage>
</organism>
<accession>A0A5B9W813</accession>
<dbReference type="Pfam" id="PF00662">
    <property type="entry name" value="Proton_antipo_N"/>
    <property type="match status" value="1"/>
</dbReference>
<evidence type="ECO:0000313" key="9">
    <source>
        <dbReference type="EMBL" id="QEH36703.1"/>
    </source>
</evidence>
<feature type="transmembrane region" description="Helical" evidence="6">
    <location>
        <begin position="205"/>
        <end position="224"/>
    </location>
</feature>
<dbReference type="PANTHER" id="PTHR42829">
    <property type="entry name" value="NADH-UBIQUINONE OXIDOREDUCTASE CHAIN 5"/>
    <property type="match status" value="1"/>
</dbReference>
<dbReference type="AlphaFoldDB" id="A0A5B9W813"/>
<dbReference type="GO" id="GO:0003954">
    <property type="term" value="F:NADH dehydrogenase activity"/>
    <property type="evidence" value="ECO:0007669"/>
    <property type="project" value="TreeGrafter"/>
</dbReference>
<dbReference type="GO" id="GO:0015990">
    <property type="term" value="P:electron transport coupled proton transport"/>
    <property type="evidence" value="ECO:0007669"/>
    <property type="project" value="TreeGrafter"/>
</dbReference>
<evidence type="ECO:0000259" key="7">
    <source>
        <dbReference type="Pfam" id="PF00361"/>
    </source>
</evidence>
<dbReference type="InterPro" id="IPR003945">
    <property type="entry name" value="NU5C-like"/>
</dbReference>
<protein>
    <submittedName>
        <fullName evidence="9">Na(+)/H(+) antiporter subunit A</fullName>
    </submittedName>
</protein>
<evidence type="ECO:0000256" key="2">
    <source>
        <dbReference type="ARBA" id="ARBA00022692"/>
    </source>
</evidence>
<feature type="transmembrane region" description="Helical" evidence="6">
    <location>
        <begin position="54"/>
        <end position="78"/>
    </location>
</feature>
<dbReference type="PRINTS" id="PR01434">
    <property type="entry name" value="NADHDHGNASE5"/>
</dbReference>
<feature type="domain" description="NADH-Ubiquinone oxidoreductase (complex I) chain 5 N-terminal" evidence="8">
    <location>
        <begin position="10"/>
        <end position="44"/>
    </location>
</feature>
<gene>
    <name evidence="9" type="primary">mrpA</name>
    <name evidence="9" type="ORF">OJF2_52880</name>
</gene>
<dbReference type="PANTHER" id="PTHR42829:SF1">
    <property type="entry name" value="INORGANIC CARBON TRANSPORTER SUBUNIT DABB-RELATED"/>
    <property type="match status" value="1"/>
</dbReference>
<evidence type="ECO:0000256" key="6">
    <source>
        <dbReference type="SAM" id="Phobius"/>
    </source>
</evidence>
<dbReference type="GO" id="GO:0042773">
    <property type="term" value="P:ATP synthesis coupled electron transport"/>
    <property type="evidence" value="ECO:0007669"/>
    <property type="project" value="InterPro"/>
</dbReference>
<name>A0A5B9W813_9BACT</name>
<dbReference type="GO" id="GO:0016020">
    <property type="term" value="C:membrane"/>
    <property type="evidence" value="ECO:0007669"/>
    <property type="project" value="UniProtKB-SubCell"/>
</dbReference>
<dbReference type="Proteomes" id="UP000324233">
    <property type="component" value="Chromosome"/>
</dbReference>
<feature type="transmembrane region" description="Helical" evidence="6">
    <location>
        <begin position="145"/>
        <end position="167"/>
    </location>
</feature>
<dbReference type="GO" id="GO:0008137">
    <property type="term" value="F:NADH dehydrogenase (ubiquinone) activity"/>
    <property type="evidence" value="ECO:0007669"/>
    <property type="project" value="InterPro"/>
</dbReference>
<dbReference type="InterPro" id="IPR001516">
    <property type="entry name" value="Proton_antipo_N"/>
</dbReference>
<keyword evidence="4 6" id="KW-0472">Membrane</keyword>
<evidence type="ECO:0000256" key="1">
    <source>
        <dbReference type="ARBA" id="ARBA00004127"/>
    </source>
</evidence>
<sequence>MLDALREGAAFRADGLSWVMATLIVFVVLNVLAYSRRYLDGDRNARGHRRDVALLGAAVLALAFADHLAVLVAAWAAANLLLVRLMMHNGRWEAARNSGLLALGTFAAGFAMLAAGTSLLAFEAGTASVRDIAAGAADPTATRSLGLALVGLAAMTQSAAWPFHLWLMSSLNAPTPVSALMHAGLINGGGFLLVRFAPLYATEPWLLRAIFLAGLITATVGTFWKLLQPDIKRMLACSTMGQMGFMLMQCGMGLFAPAVSHLCWHGLFKAYLFLNAGSAVREDRRGTSVAGVTPIGLIVASLAGVLGAVAFSRASGIGLRVSDTSCVMAALAFMAAARLAAGLLDGRLAGWKVVAAPLAGLLAGGLYGLNVRMVEALLPSLAAARPQALDGVYLAGLIVLSLAWLAATADLPSRLQSLAAWKRLYVAALNASQPHPRTITSTRTAYRY</sequence>
<feature type="transmembrane region" description="Helical" evidence="6">
    <location>
        <begin position="349"/>
        <end position="368"/>
    </location>
</feature>
<dbReference type="EMBL" id="CP042997">
    <property type="protein sequence ID" value="QEH36703.1"/>
    <property type="molecule type" value="Genomic_DNA"/>
</dbReference>
<feature type="transmembrane region" description="Helical" evidence="6">
    <location>
        <begin position="244"/>
        <end position="268"/>
    </location>
</feature>
<feature type="transmembrane region" description="Helical" evidence="6">
    <location>
        <begin position="98"/>
        <end position="124"/>
    </location>
</feature>
<evidence type="ECO:0000259" key="8">
    <source>
        <dbReference type="Pfam" id="PF00662"/>
    </source>
</evidence>
<dbReference type="RefSeq" id="WP_148596363.1">
    <property type="nucleotide sequence ID" value="NZ_CP042997.1"/>
</dbReference>
<feature type="transmembrane region" description="Helical" evidence="6">
    <location>
        <begin position="289"/>
        <end position="311"/>
    </location>
</feature>
<dbReference type="KEGG" id="agv:OJF2_52880"/>
<dbReference type="Pfam" id="PF00361">
    <property type="entry name" value="Proton_antipo_M"/>
    <property type="match status" value="1"/>
</dbReference>
<dbReference type="OrthoDB" id="9807568at2"/>
<evidence type="ECO:0000256" key="5">
    <source>
        <dbReference type="RuleBase" id="RU000320"/>
    </source>
</evidence>
<evidence type="ECO:0000256" key="4">
    <source>
        <dbReference type="ARBA" id="ARBA00023136"/>
    </source>
</evidence>
<dbReference type="GO" id="GO:0012505">
    <property type="term" value="C:endomembrane system"/>
    <property type="evidence" value="ECO:0007669"/>
    <property type="project" value="UniProtKB-SubCell"/>
</dbReference>
<proteinExistence type="predicted"/>
<feature type="transmembrane region" description="Helical" evidence="6">
    <location>
        <begin position="179"/>
        <end position="198"/>
    </location>
</feature>